<dbReference type="PRINTS" id="PR00412">
    <property type="entry name" value="EPOXHYDRLASE"/>
</dbReference>
<dbReference type="PANTHER" id="PTHR46118">
    <property type="entry name" value="PROTEIN ABHD11"/>
    <property type="match status" value="1"/>
</dbReference>
<feature type="domain" description="AB hydrolase-1" evidence="2">
    <location>
        <begin position="10"/>
        <end position="240"/>
    </location>
</feature>
<keyword evidence="1 3" id="KW-0378">Hydrolase</keyword>
<evidence type="ECO:0000313" key="4">
    <source>
        <dbReference type="Proteomes" id="UP000006683"/>
    </source>
</evidence>
<accession>E1SM52</accession>
<dbReference type="Pfam" id="PF00561">
    <property type="entry name" value="Abhydrolase_1"/>
    <property type="match status" value="1"/>
</dbReference>
<sequence>MHYERHGQGPTVVLIHGLFGDRDNLAGLGRALDAEGYDVIRVDLRNHGQSPHQDSMTFAELAEDLEQLRQQLDIPRFAIVGHSLGGKVAMTYSQAYPQRVSALVVADIAPVAYERRHDTILATLASIEPGTLPSRKAAQQQLADAGIDAGTALFLTKNLKPRAEGGYRWQLNLDAINANYPNIIAGLPEQPPFTGPVRFIKGEHSEYLQAAHQAEVVRRFPKAEARVIAGTGHWLHAEKPQLFNRQVIQFLNAHLTGSDDSHDPAAVL</sequence>
<organism evidence="3 4">
    <name type="scientific">Ferrimonas balearica (strain DSM 9799 / CCM 4581 / KCTC 23876 / PAT)</name>
    <dbReference type="NCBI Taxonomy" id="550540"/>
    <lineage>
        <taxon>Bacteria</taxon>
        <taxon>Pseudomonadati</taxon>
        <taxon>Pseudomonadota</taxon>
        <taxon>Gammaproteobacteria</taxon>
        <taxon>Alteromonadales</taxon>
        <taxon>Ferrimonadaceae</taxon>
        <taxon>Ferrimonas</taxon>
    </lineage>
</organism>
<dbReference type="RefSeq" id="WP_013345876.1">
    <property type="nucleotide sequence ID" value="NC_014541.1"/>
</dbReference>
<dbReference type="Proteomes" id="UP000006683">
    <property type="component" value="Chromosome"/>
</dbReference>
<protein>
    <submittedName>
        <fullName evidence="3">Alpha/beta hydrolase fold protein</fullName>
    </submittedName>
</protein>
<dbReference type="OrthoDB" id="9808398at2"/>
<dbReference type="SUPFAM" id="SSF53474">
    <property type="entry name" value="alpha/beta-Hydrolases"/>
    <property type="match status" value="1"/>
</dbReference>
<dbReference type="eggNOG" id="COG0596">
    <property type="taxonomic scope" value="Bacteria"/>
</dbReference>
<dbReference type="PRINTS" id="PR00111">
    <property type="entry name" value="ABHYDROLASE"/>
</dbReference>
<dbReference type="HOGENOM" id="CLU_020336_53_1_6"/>
<dbReference type="InterPro" id="IPR000639">
    <property type="entry name" value="Epox_hydrolase-like"/>
</dbReference>
<proteinExistence type="predicted"/>
<gene>
    <name evidence="3" type="ordered locus">Fbal_2368</name>
</gene>
<dbReference type="InterPro" id="IPR029058">
    <property type="entry name" value="AB_hydrolase_fold"/>
</dbReference>
<evidence type="ECO:0000256" key="1">
    <source>
        <dbReference type="ARBA" id="ARBA00022801"/>
    </source>
</evidence>
<keyword evidence="4" id="KW-1185">Reference proteome</keyword>
<dbReference type="GeneID" id="67182578"/>
<dbReference type="AlphaFoldDB" id="E1SM52"/>
<dbReference type="Gene3D" id="3.40.50.1820">
    <property type="entry name" value="alpha/beta hydrolase"/>
    <property type="match status" value="1"/>
</dbReference>
<evidence type="ECO:0000313" key="3">
    <source>
        <dbReference type="EMBL" id="ADN76570.1"/>
    </source>
</evidence>
<dbReference type="PANTHER" id="PTHR46118:SF4">
    <property type="entry name" value="PROTEIN ABHD11"/>
    <property type="match status" value="1"/>
</dbReference>
<dbReference type="EMBL" id="CP002209">
    <property type="protein sequence ID" value="ADN76570.1"/>
    <property type="molecule type" value="Genomic_DNA"/>
</dbReference>
<dbReference type="KEGG" id="fbl:Fbal_2368"/>
<name>E1SM52_FERBD</name>
<dbReference type="STRING" id="550540.Fbal_2368"/>
<reference evidence="3 4" key="1">
    <citation type="journal article" date="2010" name="Stand. Genomic Sci.">
        <title>Complete genome sequence of Ferrimonas balearica type strain (PAT).</title>
        <authorList>
            <person name="Nolan M."/>
            <person name="Sikorski J."/>
            <person name="Davenport K."/>
            <person name="Lucas S."/>
            <person name="Glavina Del Rio T."/>
            <person name="Tice H."/>
            <person name="Cheng J."/>
            <person name="Goodwin L."/>
            <person name="Pitluck S."/>
            <person name="Liolios K."/>
            <person name="Ivanova N."/>
            <person name="Mavromatis K."/>
            <person name="Ovchinnikova G."/>
            <person name="Pati A."/>
            <person name="Chen A."/>
            <person name="Palaniappan K."/>
            <person name="Land M."/>
            <person name="Hauser L."/>
            <person name="Chang Y."/>
            <person name="Jeffries C."/>
            <person name="Tapia R."/>
            <person name="Brettin T."/>
            <person name="Detter J."/>
            <person name="Han C."/>
            <person name="Yasawong M."/>
            <person name="Rohde M."/>
            <person name="Tindall B."/>
            <person name="Goker M."/>
            <person name="Woyke T."/>
            <person name="Bristow J."/>
            <person name="Eisen J."/>
            <person name="Markowitz V."/>
            <person name="Hugenholtz P."/>
            <person name="Kyrpides N."/>
            <person name="Klenk H."/>
            <person name="Lapidus A."/>
        </authorList>
    </citation>
    <scope>NUCLEOTIDE SEQUENCE [LARGE SCALE GENOMIC DNA]</scope>
    <source>
        <strain evidence="4">DSM 9799 / CCM 4581 / KCTC 23876 / PAT</strain>
    </source>
</reference>
<dbReference type="InterPro" id="IPR000073">
    <property type="entry name" value="AB_hydrolase_1"/>
</dbReference>
<dbReference type="GO" id="GO:0016787">
    <property type="term" value="F:hydrolase activity"/>
    <property type="evidence" value="ECO:0007669"/>
    <property type="project" value="UniProtKB-KW"/>
</dbReference>
<evidence type="ECO:0000259" key="2">
    <source>
        <dbReference type="Pfam" id="PF00561"/>
    </source>
</evidence>